<dbReference type="InterPro" id="IPR036135">
    <property type="entry name" value="MoeA_linker/N_sf"/>
</dbReference>
<dbReference type="InterPro" id="IPR005110">
    <property type="entry name" value="MoeA_linker/N"/>
</dbReference>
<keyword evidence="10" id="KW-1185">Reference proteome</keyword>
<evidence type="ECO:0000256" key="2">
    <source>
        <dbReference type="ARBA" id="ARBA00005046"/>
    </source>
</evidence>
<keyword evidence="7" id="KW-0460">Magnesium</keyword>
<evidence type="ECO:0000256" key="6">
    <source>
        <dbReference type="ARBA" id="ARBA00047317"/>
    </source>
</evidence>
<dbReference type="EC" id="2.10.1.1" evidence="7"/>
<keyword evidence="7" id="KW-0479">Metal-binding</keyword>
<dbReference type="SUPFAM" id="SSF63867">
    <property type="entry name" value="MoeA C-terminal domain-like"/>
    <property type="match status" value="1"/>
</dbReference>
<dbReference type="SMART" id="SM00852">
    <property type="entry name" value="MoCF_biosynth"/>
    <property type="match status" value="1"/>
</dbReference>
<dbReference type="Proteomes" id="UP001597391">
    <property type="component" value="Unassembled WGS sequence"/>
</dbReference>
<evidence type="ECO:0000256" key="3">
    <source>
        <dbReference type="ARBA" id="ARBA00010763"/>
    </source>
</evidence>
<evidence type="ECO:0000256" key="7">
    <source>
        <dbReference type="RuleBase" id="RU365090"/>
    </source>
</evidence>
<protein>
    <recommendedName>
        <fullName evidence="7">Molybdopterin molybdenumtransferase</fullName>
        <ecNumber evidence="7">2.10.1.1</ecNumber>
    </recommendedName>
</protein>
<dbReference type="Gene3D" id="2.40.340.10">
    <property type="entry name" value="MoeA, C-terminal, domain IV"/>
    <property type="match status" value="1"/>
</dbReference>
<dbReference type="Gene3D" id="3.40.980.10">
    <property type="entry name" value="MoaB/Mog-like domain"/>
    <property type="match status" value="1"/>
</dbReference>
<comment type="cofactor">
    <cofactor evidence="7">
        <name>Mg(2+)</name>
        <dbReference type="ChEBI" id="CHEBI:18420"/>
    </cofactor>
</comment>
<dbReference type="Pfam" id="PF03454">
    <property type="entry name" value="MoeA_C"/>
    <property type="match status" value="1"/>
</dbReference>
<comment type="catalytic activity">
    <reaction evidence="6">
        <text>adenylyl-molybdopterin + molybdate = Mo-molybdopterin + AMP + H(+)</text>
        <dbReference type="Rhea" id="RHEA:35047"/>
        <dbReference type="ChEBI" id="CHEBI:15378"/>
        <dbReference type="ChEBI" id="CHEBI:36264"/>
        <dbReference type="ChEBI" id="CHEBI:62727"/>
        <dbReference type="ChEBI" id="CHEBI:71302"/>
        <dbReference type="ChEBI" id="CHEBI:456215"/>
        <dbReference type="EC" id="2.10.1.1"/>
    </reaction>
</comment>
<dbReference type="Pfam" id="PF00994">
    <property type="entry name" value="MoCF_biosynth"/>
    <property type="match status" value="1"/>
</dbReference>
<feature type="domain" description="MoaB/Mog" evidence="8">
    <location>
        <begin position="179"/>
        <end position="324"/>
    </location>
</feature>
<dbReference type="PANTHER" id="PTHR10192:SF5">
    <property type="entry name" value="GEPHYRIN"/>
    <property type="match status" value="1"/>
</dbReference>
<dbReference type="InterPro" id="IPR036425">
    <property type="entry name" value="MoaB/Mog-like_dom_sf"/>
</dbReference>
<dbReference type="InterPro" id="IPR038987">
    <property type="entry name" value="MoeA-like"/>
</dbReference>
<evidence type="ECO:0000256" key="4">
    <source>
        <dbReference type="ARBA" id="ARBA00022505"/>
    </source>
</evidence>
<dbReference type="PANTHER" id="PTHR10192">
    <property type="entry name" value="MOLYBDOPTERIN BIOSYNTHESIS PROTEIN"/>
    <property type="match status" value="1"/>
</dbReference>
<evidence type="ECO:0000259" key="8">
    <source>
        <dbReference type="SMART" id="SM00852"/>
    </source>
</evidence>
<evidence type="ECO:0000313" key="9">
    <source>
        <dbReference type="EMBL" id="MFD2841711.1"/>
    </source>
</evidence>
<dbReference type="NCBIfam" id="NF045515">
    <property type="entry name" value="Glp_gephyrin"/>
    <property type="match status" value="1"/>
</dbReference>
<evidence type="ECO:0000313" key="10">
    <source>
        <dbReference type="Proteomes" id="UP001597391"/>
    </source>
</evidence>
<gene>
    <name evidence="9" type="primary">glp</name>
    <name evidence="9" type="ORF">ACFSYH_14185</name>
</gene>
<dbReference type="InterPro" id="IPR001453">
    <property type="entry name" value="MoaB/Mog_dom"/>
</dbReference>
<keyword evidence="5 7" id="KW-0501">Molybdenum cofactor biosynthesis</keyword>
<accession>A0ABW5XH95</accession>
<proteinExistence type="inferred from homology"/>
<comment type="function">
    <text evidence="1 7">Catalyzes the insertion of molybdate into adenylated molybdopterin with the concomitant release of AMP.</text>
</comment>
<name>A0ABW5XH95_9MICO</name>
<dbReference type="EMBL" id="JBHUOP010000008">
    <property type="protein sequence ID" value="MFD2841711.1"/>
    <property type="molecule type" value="Genomic_DNA"/>
</dbReference>
<keyword evidence="4 7" id="KW-0500">Molybdenum</keyword>
<dbReference type="InterPro" id="IPR036688">
    <property type="entry name" value="MoeA_C_domain_IV_sf"/>
</dbReference>
<sequence length="414" mass="43444">MRTVQEQLAQVLSMVGQIDPLDVVLTDAAGSILAKDILAVENVPERALAACDGYAVRSADLEGASPDSPAVFPVAHSISSPVDAPVRLVEFQAIRVSSGVALPVGADSVVPLGWTDRGDARVSMTRIPTPGQYVWTAGAEVPQGKVALEAGTRLGARQIAFAASLGFKRVMVHPAPRVVIVPVGDELVEPGSSRPGVYDANGPSLRTAVSDVGAIPISVAPVTDSNAQLREALEDQLVRADFLITTGGLSEGENDTLRDVLSPLGRVRFDHVAMHPGMNQGFGQLTATTFSDESGRLVPLYALPGHPAAAQIAFEVFVRPALRAMAGYSDLYRASLKAVSTARWSSPAGVRQFLPVFVTGTPVEGYQLFPVGDPMRAESLTMGALSQANALAVVPEDMTEVAIGQALHCLVLDD</sequence>
<dbReference type="SUPFAM" id="SSF63882">
    <property type="entry name" value="MoeA N-terminal region -like"/>
    <property type="match status" value="1"/>
</dbReference>
<dbReference type="Gene3D" id="3.90.105.10">
    <property type="entry name" value="Molybdopterin biosynthesis moea protein, domain 2"/>
    <property type="match status" value="1"/>
</dbReference>
<dbReference type="InterPro" id="IPR005111">
    <property type="entry name" value="MoeA_C_domain_IV"/>
</dbReference>
<dbReference type="CDD" id="cd00887">
    <property type="entry name" value="MoeA"/>
    <property type="match status" value="1"/>
</dbReference>
<reference evidence="10" key="1">
    <citation type="journal article" date="2019" name="Int. J. Syst. Evol. Microbiol.">
        <title>The Global Catalogue of Microorganisms (GCM) 10K type strain sequencing project: providing services to taxonomists for standard genome sequencing and annotation.</title>
        <authorList>
            <consortium name="The Broad Institute Genomics Platform"/>
            <consortium name="The Broad Institute Genome Sequencing Center for Infectious Disease"/>
            <person name="Wu L."/>
            <person name="Ma J."/>
        </authorList>
    </citation>
    <scope>NUCLEOTIDE SEQUENCE [LARGE SCALE GENOMIC DNA]</scope>
    <source>
        <strain evidence="10">KCTC 33576</strain>
    </source>
</reference>
<comment type="caution">
    <text evidence="9">The sequence shown here is derived from an EMBL/GenBank/DDBJ whole genome shotgun (WGS) entry which is preliminary data.</text>
</comment>
<dbReference type="Pfam" id="PF03453">
    <property type="entry name" value="MoeA_N"/>
    <property type="match status" value="1"/>
</dbReference>
<evidence type="ECO:0000256" key="5">
    <source>
        <dbReference type="ARBA" id="ARBA00023150"/>
    </source>
</evidence>
<comment type="pathway">
    <text evidence="2 7">Cofactor biosynthesis; molybdopterin biosynthesis.</text>
</comment>
<dbReference type="RefSeq" id="WP_377468010.1">
    <property type="nucleotide sequence ID" value="NZ_JBHUOP010000008.1"/>
</dbReference>
<evidence type="ECO:0000256" key="1">
    <source>
        <dbReference type="ARBA" id="ARBA00002901"/>
    </source>
</evidence>
<comment type="similarity">
    <text evidence="3 7">Belongs to the MoeA family.</text>
</comment>
<dbReference type="SUPFAM" id="SSF53218">
    <property type="entry name" value="Molybdenum cofactor biosynthesis proteins"/>
    <property type="match status" value="1"/>
</dbReference>
<organism evidence="9 10">
    <name type="scientific">Populibacterium corticicola</name>
    <dbReference type="NCBI Taxonomy" id="1812826"/>
    <lineage>
        <taxon>Bacteria</taxon>
        <taxon>Bacillati</taxon>
        <taxon>Actinomycetota</taxon>
        <taxon>Actinomycetes</taxon>
        <taxon>Micrococcales</taxon>
        <taxon>Jonesiaceae</taxon>
        <taxon>Populibacterium</taxon>
    </lineage>
</organism>
<dbReference type="Gene3D" id="2.170.190.11">
    <property type="entry name" value="Molybdopterin biosynthesis moea protein, domain 3"/>
    <property type="match status" value="1"/>
</dbReference>
<keyword evidence="7" id="KW-0808">Transferase</keyword>